<evidence type="ECO:0000256" key="1">
    <source>
        <dbReference type="ARBA" id="ARBA00004172"/>
    </source>
</evidence>
<comment type="similarity">
    <text evidence="2">Belongs to the AVL9 family.</text>
</comment>
<sequence>MEKAGRESDGAPCGPVLHIVVVGFHHKKGCQVEFSYPPLIPGDGHDSHAVPEEWKYLPSLALPDGAHNYQEDTVFFHLPPRNGNGATVYGISCYRQIEAKALKVRQADITRETVQKSVCVLSKLPLYGLLQAKLQLITHAYFEEKDFSQISILKELYEHMNSSLGGASLEGSQVYLGLSPRDLVLHFRHKVLILFKLILLEKKVLFYISPVNRLVGALMTVLSLFPGMIEHGLSDCSQYRPRKSMSEDAGLQEGNPSADDFISESTSDNLNTSLGIVTRIVAVNHGEDAVPPTEKPYFQVEGNNNKGQEHSDTGRYLELPPRPSPESSESDWETLDPSVLEDASLKEREQMGSDQTHLFQKDSVPSDSPPITVQPQANTRQVVLIPGLISGLEEDQYGMPLAIFTKGYLCLPYMALQQHHLLSDVTVRGFVAGATNILFRQQKHLSDAIVEVEEALIQIHDPELRKLLNPTTADLRFADYLVRHVTENRDDVFLDGTGWEGGDEWIRAQFAVYIHALLAATLQLDNEKMLSDYGTTFVAAWKNTHNYRVWNSNKHPALAEINPNHPFQGQYSVSDMKLRFSHSVQNSERGKKIGNVMVTTSRNVVQTGKAVEITLQLFFAVFKLPAPLLLPLGLLEHRHCDTRTQFIERSQGCLLVCSVPCSACIPARPLAQEWYQPRPVSWRSFFQCKDSYVFMAIYFHHIHPSESS</sequence>
<feature type="domain" description="UDENN" evidence="4">
    <location>
        <begin position="17"/>
        <end position="594"/>
    </location>
</feature>
<evidence type="ECO:0000313" key="5">
    <source>
        <dbReference type="Ensembl" id="ENSRNOP00000102998.1"/>
    </source>
</evidence>
<evidence type="ECO:0000259" key="4">
    <source>
        <dbReference type="PROSITE" id="PS50211"/>
    </source>
</evidence>
<dbReference type="InterPro" id="IPR018307">
    <property type="entry name" value="ABL9/DENND6_dom"/>
</dbReference>
<feature type="region of interest" description="Disordered" evidence="3">
    <location>
        <begin position="240"/>
        <end position="265"/>
    </location>
</feature>
<evidence type="ECO:0000256" key="3">
    <source>
        <dbReference type="SAM" id="MobiDB-lite"/>
    </source>
</evidence>
<gene>
    <name evidence="5" type="primary">Avl9</name>
</gene>
<accession>A0ABK0LC07</accession>
<dbReference type="PROSITE" id="PS50211">
    <property type="entry name" value="DENN"/>
    <property type="match status" value="1"/>
</dbReference>
<dbReference type="GeneTree" id="ENSGT00390000010255"/>
<dbReference type="Ensembl" id="ENSRNOT00000128537.1">
    <property type="protein sequence ID" value="ENSRNOP00000102998.1"/>
    <property type="gene ID" value="ENSRNOG00000013314.9"/>
</dbReference>
<dbReference type="PANTHER" id="PTHR31017:SF1">
    <property type="entry name" value="LATE SECRETORY PATHWAY PROTEIN AVL9 HOMOLOG"/>
    <property type="match status" value="1"/>
</dbReference>
<dbReference type="GeneID" id="312371"/>
<name>A0ABK0LC07_RAT</name>
<dbReference type="InterPro" id="IPR051731">
    <property type="entry name" value="DENND11/AVL9_GEFs"/>
</dbReference>
<feature type="region of interest" description="Disordered" evidence="3">
    <location>
        <begin position="288"/>
        <end position="336"/>
    </location>
</feature>
<reference evidence="5" key="2">
    <citation type="submission" date="2025-08" db="UniProtKB">
        <authorList>
            <consortium name="Ensembl"/>
        </authorList>
    </citation>
    <scope>IDENTIFICATION</scope>
    <source>
        <strain evidence="5">Brown Norway</strain>
    </source>
</reference>
<evidence type="ECO:0007829" key="7">
    <source>
        <dbReference type="PeptideAtlas" id="A0ABK0LC07"/>
    </source>
</evidence>
<dbReference type="PANTHER" id="PTHR31017">
    <property type="entry name" value="LATE SECRETORY PATHWAY PROTEIN AVL9-RELATED"/>
    <property type="match status" value="1"/>
</dbReference>
<dbReference type="InterPro" id="IPR037516">
    <property type="entry name" value="Tripartite_DENN"/>
</dbReference>
<dbReference type="RGD" id="1564615">
    <property type="gene designation" value="Avl9"/>
</dbReference>
<protein>
    <submittedName>
        <fullName evidence="5">AVL9 cell migration associated</fullName>
    </submittedName>
</protein>
<comment type="subcellular location">
    <subcellularLocation>
        <location evidence="1">Recycling endosome</location>
    </subcellularLocation>
</comment>
<evidence type="ECO:0000256" key="2">
    <source>
        <dbReference type="ARBA" id="ARBA00038178"/>
    </source>
</evidence>
<dbReference type="Proteomes" id="UP000002494">
    <property type="component" value="Chromosome 4"/>
</dbReference>
<reference evidence="5" key="1">
    <citation type="submission" date="2024-01" db="EMBL/GenBank/DDBJ databases">
        <title>GRCr8: a new rat reference genome assembly contstructed from accurate long reads and long range scaffolding.</title>
        <authorList>
            <person name="Doris P.A."/>
            <person name="Kalbfleisch T."/>
            <person name="Li K."/>
            <person name="Howe K."/>
            <person name="Wood J."/>
        </authorList>
    </citation>
    <scope>NUCLEOTIDE SEQUENCE [LARGE SCALE GENOMIC DNA]</scope>
    <source>
        <strain evidence="5">Brown Norway</strain>
    </source>
</reference>
<dbReference type="RefSeq" id="XP_063142105.1">
    <property type="nucleotide sequence ID" value="XM_063286035.1"/>
</dbReference>
<dbReference type="Pfam" id="PF09794">
    <property type="entry name" value="Avl9"/>
    <property type="match status" value="1"/>
</dbReference>
<evidence type="ECO:0000313" key="6">
    <source>
        <dbReference type="Proteomes" id="UP000002494"/>
    </source>
</evidence>
<proteinExistence type="evidence at protein level"/>
<reference evidence="5" key="3">
    <citation type="submission" date="2025-09" db="UniProtKB">
        <authorList>
            <consortium name="Ensembl"/>
        </authorList>
    </citation>
    <scope>IDENTIFICATION</scope>
    <source>
        <strain evidence="5">Brown Norway</strain>
    </source>
</reference>
<keyword evidence="6" id="KW-1185">Reference proteome</keyword>
<keyword evidence="7" id="KW-1267">Proteomics identification</keyword>
<organism evidence="5 6">
    <name type="scientific">Rattus norvegicus</name>
    <name type="common">Rat</name>
    <dbReference type="NCBI Taxonomy" id="10116"/>
    <lineage>
        <taxon>Eukaryota</taxon>
        <taxon>Metazoa</taxon>
        <taxon>Chordata</taxon>
        <taxon>Craniata</taxon>
        <taxon>Vertebrata</taxon>
        <taxon>Euteleostomi</taxon>
        <taxon>Mammalia</taxon>
        <taxon>Eutheria</taxon>
        <taxon>Euarchontoglires</taxon>
        <taxon>Glires</taxon>
        <taxon>Rodentia</taxon>
        <taxon>Myomorpha</taxon>
        <taxon>Muroidea</taxon>
        <taxon>Muridae</taxon>
        <taxon>Murinae</taxon>
        <taxon>Rattus</taxon>
    </lineage>
</organism>